<accession>A0A9E9C6J3</accession>
<protein>
    <submittedName>
        <fullName evidence="4">Isopenicillin N synthase family oxygenase</fullName>
    </submittedName>
</protein>
<evidence type="ECO:0000256" key="2">
    <source>
        <dbReference type="RuleBase" id="RU003682"/>
    </source>
</evidence>
<dbReference type="InterPro" id="IPR050231">
    <property type="entry name" value="Iron_ascorbate_oxido_reductase"/>
</dbReference>
<dbReference type="GO" id="GO:0016491">
    <property type="term" value="F:oxidoreductase activity"/>
    <property type="evidence" value="ECO:0007669"/>
    <property type="project" value="UniProtKB-KW"/>
</dbReference>
<dbReference type="PANTHER" id="PTHR47990">
    <property type="entry name" value="2-OXOGLUTARATE (2OG) AND FE(II)-DEPENDENT OXYGENASE SUPERFAMILY PROTEIN-RELATED"/>
    <property type="match status" value="1"/>
</dbReference>
<dbReference type="Gene3D" id="2.60.120.330">
    <property type="entry name" value="B-lactam Antibiotic, Isopenicillin N Synthase, Chain"/>
    <property type="match status" value="1"/>
</dbReference>
<dbReference type="KEGG" id="tsin:OXH18_19375"/>
<evidence type="ECO:0000259" key="3">
    <source>
        <dbReference type="PROSITE" id="PS51471"/>
    </source>
</evidence>
<organism evidence="4 5">
    <name type="scientific">Thermocoleostomius sinensis A174</name>
    <dbReference type="NCBI Taxonomy" id="2016057"/>
    <lineage>
        <taxon>Bacteria</taxon>
        <taxon>Bacillati</taxon>
        <taxon>Cyanobacteriota</taxon>
        <taxon>Cyanophyceae</taxon>
        <taxon>Oculatellales</taxon>
        <taxon>Oculatellaceae</taxon>
        <taxon>Thermocoleostomius</taxon>
    </lineage>
</organism>
<dbReference type="InterPro" id="IPR026992">
    <property type="entry name" value="DIOX_N"/>
</dbReference>
<comment type="similarity">
    <text evidence="2">Belongs to the iron/ascorbate-dependent oxidoreductase family.</text>
</comment>
<dbReference type="Proteomes" id="UP001163152">
    <property type="component" value="Chromosome"/>
</dbReference>
<dbReference type="PRINTS" id="PR00682">
    <property type="entry name" value="IPNSYNTHASE"/>
</dbReference>
<dbReference type="InterPro" id="IPR044861">
    <property type="entry name" value="IPNS-like_FE2OG_OXY"/>
</dbReference>
<dbReference type="FunFam" id="2.60.120.330:FF:000038">
    <property type="entry name" value="Si:dkey-10o6.2"/>
    <property type="match status" value="1"/>
</dbReference>
<dbReference type="Pfam" id="PF14226">
    <property type="entry name" value="DIOX_N"/>
    <property type="match status" value="1"/>
</dbReference>
<comment type="pathway">
    <text evidence="1">Antibiotic biosynthesis.</text>
</comment>
<sequence length="320" mass="35585">MLGNESIELPIINVAPFVQGDAASKRQVAQEIYQACHQVGFLYLTHHGIDPGVIDRTFEQSRAFFALPVATKQKIAWSNEVSNRGYVGMEREHLDQTKPGDLKEAFNVGKERAEAEVESVNPPLVVNRWPADLPLFKNTICHFFDECAVVVNRLFQAFAIALNMPEFYIVEKHHTQDFTLRLLHYPPLAAVPKPGQIRAGAHSDYGSLTLLFQDDVGGLEVQTASGDWVPAPAIPGAILVNTGDLMQRWSNDVFCSTKHRVALPQGEAARRDRYSIAFFCQPDAEAEIVCFPSCLSADNPPRYAPITSGEYLLSRLQATY</sequence>
<evidence type="ECO:0000256" key="1">
    <source>
        <dbReference type="ARBA" id="ARBA00004792"/>
    </source>
</evidence>
<name>A0A9E9C6J3_9CYAN</name>
<keyword evidence="2" id="KW-0560">Oxidoreductase</keyword>
<keyword evidence="5" id="KW-1185">Reference proteome</keyword>
<gene>
    <name evidence="4" type="ORF">OXH18_19375</name>
</gene>
<keyword evidence="2" id="KW-0479">Metal-binding</keyword>
<dbReference type="InterPro" id="IPR027443">
    <property type="entry name" value="IPNS-like_sf"/>
</dbReference>
<reference evidence="4" key="1">
    <citation type="submission" date="2022-12" db="EMBL/GenBank/DDBJ databases">
        <title>Polyphasic identification of a Novel Hot-Spring Cyanobacterium Ocullathermofonsia sinensis gen nov. sp. nov. and Genomic Insights on its Adaptations to the Thermal Habitat.</title>
        <authorList>
            <person name="Daroch M."/>
            <person name="Tang J."/>
            <person name="Jiang Y."/>
        </authorList>
    </citation>
    <scope>NUCLEOTIDE SEQUENCE</scope>
    <source>
        <strain evidence="4">PKUAC-SCTA174</strain>
    </source>
</reference>
<dbReference type="InterPro" id="IPR005123">
    <property type="entry name" value="Oxoglu/Fe-dep_dioxygenase_dom"/>
</dbReference>
<keyword evidence="2" id="KW-0408">Iron</keyword>
<dbReference type="SUPFAM" id="SSF51197">
    <property type="entry name" value="Clavaminate synthase-like"/>
    <property type="match status" value="1"/>
</dbReference>
<dbReference type="EMBL" id="CP113797">
    <property type="protein sequence ID" value="WAL59314.1"/>
    <property type="molecule type" value="Genomic_DNA"/>
</dbReference>
<dbReference type="GO" id="GO:0046872">
    <property type="term" value="F:metal ion binding"/>
    <property type="evidence" value="ECO:0007669"/>
    <property type="project" value="UniProtKB-KW"/>
</dbReference>
<dbReference type="RefSeq" id="WP_268609104.1">
    <property type="nucleotide sequence ID" value="NZ_CP113797.1"/>
</dbReference>
<dbReference type="AlphaFoldDB" id="A0A9E9C6J3"/>
<evidence type="ECO:0000313" key="5">
    <source>
        <dbReference type="Proteomes" id="UP001163152"/>
    </source>
</evidence>
<feature type="domain" description="Fe2OG dioxygenase" evidence="3">
    <location>
        <begin position="175"/>
        <end position="282"/>
    </location>
</feature>
<dbReference type="PROSITE" id="PS51471">
    <property type="entry name" value="FE2OG_OXY"/>
    <property type="match status" value="1"/>
</dbReference>
<evidence type="ECO:0000313" key="4">
    <source>
        <dbReference type="EMBL" id="WAL59314.1"/>
    </source>
</evidence>
<proteinExistence type="inferred from homology"/>
<dbReference type="Pfam" id="PF03171">
    <property type="entry name" value="2OG-FeII_Oxy"/>
    <property type="match status" value="1"/>
</dbReference>